<comment type="caution">
    <text evidence="1">The sequence shown here is derived from an EMBL/GenBank/DDBJ whole genome shotgun (WGS) entry which is preliminary data.</text>
</comment>
<gene>
    <name evidence="1" type="ORF">PCOR1329_LOCUS19637</name>
</gene>
<protein>
    <submittedName>
        <fullName evidence="1">Uncharacterized protein</fullName>
    </submittedName>
</protein>
<keyword evidence="2" id="KW-1185">Reference proteome</keyword>
<dbReference type="EMBL" id="CAUYUJ010006291">
    <property type="protein sequence ID" value="CAK0816865.1"/>
    <property type="molecule type" value="Genomic_DNA"/>
</dbReference>
<organism evidence="1 2">
    <name type="scientific">Prorocentrum cordatum</name>
    <dbReference type="NCBI Taxonomy" id="2364126"/>
    <lineage>
        <taxon>Eukaryota</taxon>
        <taxon>Sar</taxon>
        <taxon>Alveolata</taxon>
        <taxon>Dinophyceae</taxon>
        <taxon>Prorocentrales</taxon>
        <taxon>Prorocentraceae</taxon>
        <taxon>Prorocentrum</taxon>
    </lineage>
</organism>
<proteinExistence type="predicted"/>
<name>A0ABN9RE63_9DINO</name>
<sequence>ASGVCGGGGACRGTGVTSLADVYIPMPFPVLDDATLQLERLVEDTHRALLRDGLIGRADGPAGDPGGALALPSLDAVDRALEELQSGLREIDDALAGN</sequence>
<evidence type="ECO:0000313" key="2">
    <source>
        <dbReference type="Proteomes" id="UP001189429"/>
    </source>
</evidence>
<evidence type="ECO:0000313" key="1">
    <source>
        <dbReference type="EMBL" id="CAK0816865.1"/>
    </source>
</evidence>
<dbReference type="Proteomes" id="UP001189429">
    <property type="component" value="Unassembled WGS sequence"/>
</dbReference>
<accession>A0ABN9RE63</accession>
<reference evidence="1" key="1">
    <citation type="submission" date="2023-10" db="EMBL/GenBank/DDBJ databases">
        <authorList>
            <person name="Chen Y."/>
            <person name="Shah S."/>
            <person name="Dougan E. K."/>
            <person name="Thang M."/>
            <person name="Chan C."/>
        </authorList>
    </citation>
    <scope>NUCLEOTIDE SEQUENCE [LARGE SCALE GENOMIC DNA]</scope>
</reference>
<feature type="non-terminal residue" evidence="1">
    <location>
        <position position="1"/>
    </location>
</feature>